<evidence type="ECO:0000313" key="6">
    <source>
        <dbReference type="Proteomes" id="UP001597176"/>
    </source>
</evidence>
<dbReference type="InterPro" id="IPR009057">
    <property type="entry name" value="Homeodomain-like_sf"/>
</dbReference>
<name>A0ABW3WW84_9HYPH</name>
<dbReference type="PROSITE" id="PS00041">
    <property type="entry name" value="HTH_ARAC_FAMILY_1"/>
    <property type="match status" value="1"/>
</dbReference>
<dbReference type="RefSeq" id="WP_238204610.1">
    <property type="nucleotide sequence ID" value="NZ_JBHTND010000005.1"/>
</dbReference>
<evidence type="ECO:0000313" key="5">
    <source>
        <dbReference type="EMBL" id="MFD1301100.1"/>
    </source>
</evidence>
<dbReference type="EMBL" id="JBHTND010000005">
    <property type="protein sequence ID" value="MFD1301100.1"/>
    <property type="molecule type" value="Genomic_DNA"/>
</dbReference>
<evidence type="ECO:0000259" key="4">
    <source>
        <dbReference type="PROSITE" id="PS01124"/>
    </source>
</evidence>
<dbReference type="InterPro" id="IPR018062">
    <property type="entry name" value="HTH_AraC-typ_CS"/>
</dbReference>
<dbReference type="PANTHER" id="PTHR46796">
    <property type="entry name" value="HTH-TYPE TRANSCRIPTIONAL ACTIVATOR RHAS-RELATED"/>
    <property type="match status" value="1"/>
</dbReference>
<organism evidence="5 6">
    <name type="scientific">Methylobacterium marchantiae</name>
    <dbReference type="NCBI Taxonomy" id="600331"/>
    <lineage>
        <taxon>Bacteria</taxon>
        <taxon>Pseudomonadati</taxon>
        <taxon>Pseudomonadota</taxon>
        <taxon>Alphaproteobacteria</taxon>
        <taxon>Hyphomicrobiales</taxon>
        <taxon>Methylobacteriaceae</taxon>
        <taxon>Methylobacterium</taxon>
    </lineage>
</organism>
<keyword evidence="2" id="KW-0238">DNA-binding</keyword>
<dbReference type="InterPro" id="IPR050204">
    <property type="entry name" value="AraC_XylS_family_regulators"/>
</dbReference>
<dbReference type="PROSITE" id="PS01124">
    <property type="entry name" value="HTH_ARAC_FAMILY_2"/>
    <property type="match status" value="1"/>
</dbReference>
<dbReference type="Proteomes" id="UP001597176">
    <property type="component" value="Unassembled WGS sequence"/>
</dbReference>
<reference evidence="6" key="1">
    <citation type="journal article" date="2019" name="Int. J. Syst. Evol. Microbiol.">
        <title>The Global Catalogue of Microorganisms (GCM) 10K type strain sequencing project: providing services to taxonomists for standard genome sequencing and annotation.</title>
        <authorList>
            <consortium name="The Broad Institute Genomics Platform"/>
            <consortium name="The Broad Institute Genome Sequencing Center for Infectious Disease"/>
            <person name="Wu L."/>
            <person name="Ma J."/>
        </authorList>
    </citation>
    <scope>NUCLEOTIDE SEQUENCE [LARGE SCALE GENOMIC DNA]</scope>
    <source>
        <strain evidence="6">CCUG 56108</strain>
    </source>
</reference>
<feature type="domain" description="HTH araC/xylS-type" evidence="4">
    <location>
        <begin position="227"/>
        <end position="328"/>
    </location>
</feature>
<dbReference type="SUPFAM" id="SSF46689">
    <property type="entry name" value="Homeodomain-like"/>
    <property type="match status" value="2"/>
</dbReference>
<dbReference type="InterPro" id="IPR018060">
    <property type="entry name" value="HTH_AraC"/>
</dbReference>
<evidence type="ECO:0000256" key="1">
    <source>
        <dbReference type="ARBA" id="ARBA00023015"/>
    </source>
</evidence>
<keyword evidence="3" id="KW-0804">Transcription</keyword>
<comment type="caution">
    <text evidence="5">The sequence shown here is derived from an EMBL/GenBank/DDBJ whole genome shotgun (WGS) entry which is preliminary data.</text>
</comment>
<keyword evidence="1" id="KW-0805">Transcription regulation</keyword>
<dbReference type="PANTHER" id="PTHR46796:SF12">
    <property type="entry name" value="HTH-TYPE DNA-BINDING TRANSCRIPTIONAL ACTIVATOR EUTR"/>
    <property type="match status" value="1"/>
</dbReference>
<accession>A0ABW3WW84</accession>
<evidence type="ECO:0000256" key="3">
    <source>
        <dbReference type="ARBA" id="ARBA00023163"/>
    </source>
</evidence>
<dbReference type="SMART" id="SM00342">
    <property type="entry name" value="HTH_ARAC"/>
    <property type="match status" value="1"/>
</dbReference>
<evidence type="ECO:0000256" key="2">
    <source>
        <dbReference type="ARBA" id="ARBA00023125"/>
    </source>
</evidence>
<dbReference type="Gene3D" id="1.10.10.60">
    <property type="entry name" value="Homeodomain-like"/>
    <property type="match status" value="1"/>
</dbReference>
<keyword evidence="6" id="KW-1185">Reference proteome</keyword>
<sequence length="333" mass="36684">MTGHPRPEPAIWRPQGRFVANIASLRQLQVFNDRGGIAVNFDTMRSVSPNIAIAGSQSETLSLWETRSSSGFVTKPKFDARLITIRFVSSGHIVYRRRSGNIDGLPTHATLVDFDDLREVHASNAFSAISGTFAVDTLMAANEALTGGDDRGLPLLAPLAEVATPGMKALFLSLQQVQRRIQGIDRHDDLIFPLAREVLTYQLLSAWPRRIASPRSGTRDVPSRSLRAALDYIEANLSNALVLADVAAAAGISVRSLQDKFRREIGLTPVQFIIDRRLAKAHLDLMSSAKSTLSIADIARSWGFVHMGDFGQRYRRLYGRAPKETRQGSRHSA</sequence>
<protein>
    <submittedName>
        <fullName evidence="5">Helix-turn-helix domain-containing protein</fullName>
    </submittedName>
</protein>
<gene>
    <name evidence="5" type="ORF">ACFQ4G_05815</name>
</gene>
<dbReference type="Pfam" id="PF12833">
    <property type="entry name" value="HTH_18"/>
    <property type="match status" value="1"/>
</dbReference>
<proteinExistence type="predicted"/>